<proteinExistence type="predicted"/>
<dbReference type="EMBL" id="JAAOAK010000150">
    <property type="protein sequence ID" value="KAF5686190.1"/>
    <property type="molecule type" value="Genomic_DNA"/>
</dbReference>
<accession>A0A8H5UE88</accession>
<sequence>MAGSDKLLLLDPKNLLPSEFIPTLLARVCDNPNQPWANYFPEDPSSFYSSTAAPFHIKAWSTSVLLGRNTTGIARCLIEDLLSIERKKAKKATANLFGEVSRVFNLPQEREVLSNMLHDTQFKEKAEKWLDNNSDLYMITGFVTVVNASCHVTNSESSSVGFDMSITKALEAAVLGVGGVPVELPSISAQWRNQSDKSVDWSATYAGESIIAIRYRQLQRKGLILSKLLNGEIIIRKKLDIRGSEDMMFGPEEKKDTQEVKEWELYMSDGLDDDEKGDVVLSPSYEVELQERDGNVLAALGFD</sequence>
<protein>
    <submittedName>
        <fullName evidence="1">Uncharacterized protein</fullName>
    </submittedName>
</protein>
<evidence type="ECO:0000313" key="2">
    <source>
        <dbReference type="Proteomes" id="UP000562682"/>
    </source>
</evidence>
<reference evidence="1 2" key="1">
    <citation type="submission" date="2020-05" db="EMBL/GenBank/DDBJ databases">
        <title>Identification and distribution of gene clusters putatively required for synthesis of sphingolipid metabolism inhibitors in phylogenetically diverse species of the filamentous fungus Fusarium.</title>
        <authorList>
            <person name="Kim H.-S."/>
            <person name="Busman M."/>
            <person name="Brown D.W."/>
            <person name="Divon H."/>
            <person name="Uhlig S."/>
            <person name="Proctor R.H."/>
        </authorList>
    </citation>
    <scope>NUCLEOTIDE SEQUENCE [LARGE SCALE GENOMIC DNA]</scope>
    <source>
        <strain evidence="1 2">NRRL 25311</strain>
    </source>
</reference>
<dbReference type="AlphaFoldDB" id="A0A8H5UE88"/>
<dbReference type="Proteomes" id="UP000562682">
    <property type="component" value="Unassembled WGS sequence"/>
</dbReference>
<name>A0A8H5UE88_9HYPO</name>
<gene>
    <name evidence="1" type="ORF">FDENT_5877</name>
</gene>
<evidence type="ECO:0000313" key="1">
    <source>
        <dbReference type="EMBL" id="KAF5686190.1"/>
    </source>
</evidence>
<organism evidence="1 2">
    <name type="scientific">Fusarium denticulatum</name>
    <dbReference type="NCBI Taxonomy" id="48507"/>
    <lineage>
        <taxon>Eukaryota</taxon>
        <taxon>Fungi</taxon>
        <taxon>Dikarya</taxon>
        <taxon>Ascomycota</taxon>
        <taxon>Pezizomycotina</taxon>
        <taxon>Sordariomycetes</taxon>
        <taxon>Hypocreomycetidae</taxon>
        <taxon>Hypocreales</taxon>
        <taxon>Nectriaceae</taxon>
        <taxon>Fusarium</taxon>
        <taxon>Fusarium fujikuroi species complex</taxon>
    </lineage>
</organism>
<comment type="caution">
    <text evidence="1">The sequence shown here is derived from an EMBL/GenBank/DDBJ whole genome shotgun (WGS) entry which is preliminary data.</text>
</comment>
<keyword evidence="2" id="KW-1185">Reference proteome</keyword>